<evidence type="ECO:0000313" key="2">
    <source>
        <dbReference type="EMBL" id="KPQ33606.1"/>
    </source>
</evidence>
<dbReference type="CDD" id="cd06433">
    <property type="entry name" value="GT_2_WfgS_like"/>
    <property type="match status" value="1"/>
</dbReference>
<dbReference type="STRING" id="1666911.HLUCCA11_17880"/>
<dbReference type="InterPro" id="IPR001173">
    <property type="entry name" value="Glyco_trans_2-like"/>
</dbReference>
<feature type="domain" description="Glycosyltransferase 2-like" evidence="1">
    <location>
        <begin position="46"/>
        <end position="169"/>
    </location>
</feature>
<reference evidence="2 3" key="1">
    <citation type="submission" date="2015-09" db="EMBL/GenBank/DDBJ databases">
        <title>Identification and resolution of microdiversity through metagenomic sequencing of parallel consortia.</title>
        <authorList>
            <person name="Nelson W.C."/>
            <person name="Romine M.F."/>
            <person name="Lindemann S.R."/>
        </authorList>
    </citation>
    <scope>NUCLEOTIDE SEQUENCE [LARGE SCALE GENOMIC DNA]</scope>
    <source>
        <strain evidence="2">Ana</strain>
    </source>
</reference>
<protein>
    <submittedName>
        <fullName evidence="2">Glycosyltransferases involved in cell wall biogenesis</fullName>
    </submittedName>
</protein>
<dbReference type="EMBL" id="LJZR01000029">
    <property type="protein sequence ID" value="KPQ33606.1"/>
    <property type="molecule type" value="Genomic_DNA"/>
</dbReference>
<accession>A0A0P7YSN3</accession>
<evidence type="ECO:0000313" key="3">
    <source>
        <dbReference type="Proteomes" id="UP000050465"/>
    </source>
</evidence>
<dbReference type="PANTHER" id="PTHR22916">
    <property type="entry name" value="GLYCOSYLTRANSFERASE"/>
    <property type="match status" value="1"/>
</dbReference>
<dbReference type="Pfam" id="PF00535">
    <property type="entry name" value="Glycos_transf_2"/>
    <property type="match status" value="1"/>
</dbReference>
<dbReference type="AlphaFoldDB" id="A0A0P7YSN3"/>
<proteinExistence type="predicted"/>
<organism evidence="2 3">
    <name type="scientific">Phormidesmis priestleyi Ana</name>
    <dbReference type="NCBI Taxonomy" id="1666911"/>
    <lineage>
        <taxon>Bacteria</taxon>
        <taxon>Bacillati</taxon>
        <taxon>Cyanobacteriota</taxon>
        <taxon>Cyanophyceae</taxon>
        <taxon>Leptolyngbyales</taxon>
        <taxon>Leptolyngbyaceae</taxon>
        <taxon>Phormidesmis</taxon>
    </lineage>
</organism>
<comment type="caution">
    <text evidence="2">The sequence shown here is derived from an EMBL/GenBank/DDBJ whole genome shotgun (WGS) entry which is preliminary data.</text>
</comment>
<dbReference type="InterPro" id="IPR029044">
    <property type="entry name" value="Nucleotide-diphossugar_trans"/>
</dbReference>
<dbReference type="Gene3D" id="3.90.550.10">
    <property type="entry name" value="Spore Coat Polysaccharide Biosynthesis Protein SpsA, Chain A"/>
    <property type="match status" value="1"/>
</dbReference>
<dbReference type="SUPFAM" id="SSF53448">
    <property type="entry name" value="Nucleotide-diphospho-sugar transferases"/>
    <property type="match status" value="1"/>
</dbReference>
<dbReference type="PATRIC" id="fig|1666911.3.peg.2066"/>
<name>A0A0P7YSN3_9CYAN</name>
<dbReference type="PANTHER" id="PTHR22916:SF65">
    <property type="entry name" value="SLR1065 PROTEIN"/>
    <property type="match status" value="1"/>
</dbReference>
<evidence type="ECO:0000259" key="1">
    <source>
        <dbReference type="Pfam" id="PF00535"/>
    </source>
</evidence>
<sequence length="347" mass="39777">MAIKNRALSLVDLPAPPEGKTGWPWTEQSELLGDRMSGGSEWPKISIVTPSYNYGQFIEETIRSVLLQSYPNLEYIIIDGCSNDQTPNIIKKYESWLTFWCSEPDGGQTDAINKGFMRCTGHIFVWLNADDAYLSPTCLHDVASLYLQGHQLIVGTCLNVDAQDQEVLITKEFNGIAPPQTFDDYVKFWSFVPLPQPSVFIDKSLCDKAFPLDIGLRMSMDYQLFLRILAQNPKASWVDDRWVKFKYHGSNKTLQSDKNQYEEYYNVATSEARRVYSGLKWLEYKIKASDFRALGLIFATPDHQKLGATINVLTHQITLISVPLFWKVLFKSLLGQQKYQKIKNWWG</sequence>
<dbReference type="Proteomes" id="UP000050465">
    <property type="component" value="Unassembled WGS sequence"/>
</dbReference>
<keyword evidence="2" id="KW-0808">Transferase</keyword>
<dbReference type="GO" id="GO:0016740">
    <property type="term" value="F:transferase activity"/>
    <property type="evidence" value="ECO:0007669"/>
    <property type="project" value="UniProtKB-KW"/>
</dbReference>
<gene>
    <name evidence="2" type="ORF">HLUCCA11_17880</name>
</gene>